<gene>
    <name evidence="1" type="ORF">E5336_04890</name>
</gene>
<protein>
    <submittedName>
        <fullName evidence="1">Dihydrolipoamide acyltransferase</fullName>
    </submittedName>
</protein>
<dbReference type="EMBL" id="SRYG01000007">
    <property type="protein sequence ID" value="TGY66398.1"/>
    <property type="molecule type" value="Genomic_DNA"/>
</dbReference>
<sequence length="125" mass="13835">MMNMKAEIERVVEESGLASSMKSGSLEVLATPQMVAWMEEAACLCLKLDEDITSVGTKIDVSHVKASPLGATIRIVATITNVENDKKFSFWVQAFQGDDLIGEGSHERVLVNAEKFVNRTYHFNK</sequence>
<reference evidence="1" key="1">
    <citation type="submission" date="2019-04" db="EMBL/GenBank/DDBJ databases">
        <title>Microbes associate with the intestines of laboratory mice.</title>
        <authorList>
            <person name="Navarre W."/>
            <person name="Wong E."/>
            <person name="Huang K."/>
            <person name="Tropini C."/>
            <person name="Ng K."/>
            <person name="Yu B."/>
        </authorList>
    </citation>
    <scope>NUCLEOTIDE SEQUENCE</scope>
    <source>
        <strain evidence="1">NM09_H32</strain>
    </source>
</reference>
<organism evidence="1 2">
    <name type="scientific">Dubosiella muris</name>
    <dbReference type="NCBI Taxonomy" id="3038133"/>
    <lineage>
        <taxon>Bacteria</taxon>
        <taxon>Bacillati</taxon>
        <taxon>Bacillota</taxon>
        <taxon>Erysipelotrichia</taxon>
        <taxon>Erysipelotrichales</taxon>
        <taxon>Erysipelotrichaceae</taxon>
        <taxon>Dubosiella</taxon>
    </lineage>
</organism>
<evidence type="ECO:0000313" key="2">
    <source>
        <dbReference type="Proteomes" id="UP000308836"/>
    </source>
</evidence>
<keyword evidence="1" id="KW-0012">Acyltransferase</keyword>
<keyword evidence="1" id="KW-0808">Transferase</keyword>
<proteinExistence type="predicted"/>
<keyword evidence="2" id="KW-1185">Reference proteome</keyword>
<evidence type="ECO:0000313" key="1">
    <source>
        <dbReference type="EMBL" id="TGY66398.1"/>
    </source>
</evidence>
<accession>A0AC61R8R2</accession>
<comment type="caution">
    <text evidence="1">The sequence shown here is derived from an EMBL/GenBank/DDBJ whole genome shotgun (WGS) entry which is preliminary data.</text>
</comment>
<name>A0AC61R8R2_9FIRM</name>
<dbReference type="Proteomes" id="UP000308836">
    <property type="component" value="Unassembled WGS sequence"/>
</dbReference>